<dbReference type="GO" id="GO:0005829">
    <property type="term" value="C:cytosol"/>
    <property type="evidence" value="ECO:0007669"/>
    <property type="project" value="TreeGrafter"/>
</dbReference>
<name>A0A7G5XJN6_9BACT</name>
<evidence type="ECO:0000256" key="6">
    <source>
        <dbReference type="ARBA" id="ARBA00022840"/>
    </source>
</evidence>
<evidence type="ECO:0000256" key="5">
    <source>
        <dbReference type="ARBA" id="ARBA00022798"/>
    </source>
</evidence>
<dbReference type="FunFam" id="3.30.420.40:FF:000008">
    <property type="entry name" value="Glycerol kinase"/>
    <property type="match status" value="1"/>
</dbReference>
<dbReference type="InterPro" id="IPR043129">
    <property type="entry name" value="ATPase_NBD"/>
</dbReference>
<dbReference type="CDD" id="cd07769">
    <property type="entry name" value="ASKHA_NBD_FGGY_GK"/>
    <property type="match status" value="1"/>
</dbReference>
<proteinExistence type="inferred from homology"/>
<dbReference type="PIRSF" id="PIRSF000538">
    <property type="entry name" value="GlpK"/>
    <property type="match status" value="1"/>
</dbReference>
<dbReference type="GO" id="GO:0005524">
    <property type="term" value="F:ATP binding"/>
    <property type="evidence" value="ECO:0007669"/>
    <property type="project" value="UniProtKB-KW"/>
</dbReference>
<dbReference type="RefSeq" id="WP_182804963.1">
    <property type="nucleotide sequence ID" value="NZ_CP060007.1"/>
</dbReference>
<protein>
    <recommendedName>
        <fullName evidence="7">ATP:glycerol 3-phosphotransferase</fullName>
    </recommendedName>
</protein>
<dbReference type="NCBIfam" id="NF000756">
    <property type="entry name" value="PRK00047.1"/>
    <property type="match status" value="1"/>
</dbReference>
<keyword evidence="3" id="KW-0547">Nucleotide-binding</keyword>
<evidence type="ECO:0000259" key="10">
    <source>
        <dbReference type="Pfam" id="PF02782"/>
    </source>
</evidence>
<evidence type="ECO:0000256" key="4">
    <source>
        <dbReference type="ARBA" id="ARBA00022777"/>
    </source>
</evidence>
<dbReference type="KEGG" id="lacs:H4075_05670"/>
<evidence type="ECO:0000313" key="12">
    <source>
        <dbReference type="Proteomes" id="UP000515344"/>
    </source>
</evidence>
<dbReference type="PROSITE" id="PS00933">
    <property type="entry name" value="FGGY_KINASES_1"/>
    <property type="match status" value="1"/>
</dbReference>
<sequence length="495" mass="54269">MTKNKYILAIDQGTSSTKSLIFDEKGQAVAKGSENLHTHYLDNGFVEQEPEMIYQNVLASVKKCLEQFAEKGFDQKDIAGIGISNQRETFVVWDKDGRPLYNAVVWQCKRSVQICEDLKQKNLSQTVNEKTGLVIDPYFSATKLIWLFQNNAVVKEAIQKGEAYFGTVDTWLLYRFTNGKQYATDYTNASRTLLFNLHTLQWDEELINEFALTGINLPEIKSSSALFGETALAGLFESNIPVTALIGDSHAAAFGEGCFEKGTAKATLGTGCSILMNIGDKPVQSKNGMVTTVCWSADKRIDYAFEGVIVSCGATIEWLKNEMNLFTDSKETEAMANAVVDNGGVYLVPAFSGLGSPHWDMDRRASITGMSFGTTKNHVVRAALESIPYQIKDVIVAMEKDADISLKELNADGGITSNAFVIQFLTDLLNKNVATIGMPDVSALGAAYLAGLQAGVYESIEALKKLNADKKNHLPQADLSEVNEGYSGWQNAINK</sequence>
<keyword evidence="4 8" id="KW-0418">Kinase</keyword>
<feature type="domain" description="Carbohydrate kinase FGGY N-terminal" evidence="9">
    <location>
        <begin position="6"/>
        <end position="255"/>
    </location>
</feature>
<dbReference type="InterPro" id="IPR018483">
    <property type="entry name" value="Carb_kinase_FGGY_CS"/>
</dbReference>
<dbReference type="InterPro" id="IPR000577">
    <property type="entry name" value="Carb_kinase_FGGY"/>
</dbReference>
<keyword evidence="2 8" id="KW-0808">Transferase</keyword>
<feature type="domain" description="Carbohydrate kinase FGGY C-terminal" evidence="10">
    <location>
        <begin position="265"/>
        <end position="453"/>
    </location>
</feature>
<dbReference type="PROSITE" id="PS00445">
    <property type="entry name" value="FGGY_KINASES_2"/>
    <property type="match status" value="1"/>
</dbReference>
<dbReference type="Pfam" id="PF00370">
    <property type="entry name" value="FGGY_N"/>
    <property type="match status" value="1"/>
</dbReference>
<reference evidence="12" key="1">
    <citation type="submission" date="2020-08" db="EMBL/GenBank/DDBJ databases">
        <title>Lacibacter sp. S13-6-6 genome sequencing.</title>
        <authorList>
            <person name="Jin L."/>
        </authorList>
    </citation>
    <scope>NUCLEOTIDE SEQUENCE [LARGE SCALE GENOMIC DNA]</scope>
    <source>
        <strain evidence="12">S13-6-6</strain>
    </source>
</reference>
<dbReference type="PANTHER" id="PTHR10196:SF69">
    <property type="entry name" value="GLYCEROL KINASE"/>
    <property type="match status" value="1"/>
</dbReference>
<evidence type="ECO:0000256" key="7">
    <source>
        <dbReference type="ARBA" id="ARBA00043149"/>
    </source>
</evidence>
<dbReference type="Gene3D" id="3.30.420.40">
    <property type="match status" value="2"/>
</dbReference>
<dbReference type="GO" id="GO:0019563">
    <property type="term" value="P:glycerol catabolic process"/>
    <property type="evidence" value="ECO:0007669"/>
    <property type="project" value="TreeGrafter"/>
</dbReference>
<evidence type="ECO:0000256" key="8">
    <source>
        <dbReference type="RuleBase" id="RU003733"/>
    </source>
</evidence>
<organism evidence="11 12">
    <name type="scientific">Lacibacter sediminis</name>
    <dbReference type="NCBI Taxonomy" id="2760713"/>
    <lineage>
        <taxon>Bacteria</taxon>
        <taxon>Pseudomonadati</taxon>
        <taxon>Bacteroidota</taxon>
        <taxon>Chitinophagia</taxon>
        <taxon>Chitinophagales</taxon>
        <taxon>Chitinophagaceae</taxon>
        <taxon>Lacibacter</taxon>
    </lineage>
</organism>
<dbReference type="Pfam" id="PF02782">
    <property type="entry name" value="FGGY_C"/>
    <property type="match status" value="1"/>
</dbReference>
<evidence type="ECO:0000313" key="11">
    <source>
        <dbReference type="EMBL" id="QNA45689.1"/>
    </source>
</evidence>
<keyword evidence="5" id="KW-0319">Glycerol metabolism</keyword>
<dbReference type="GO" id="GO:0004370">
    <property type="term" value="F:glycerol kinase activity"/>
    <property type="evidence" value="ECO:0007669"/>
    <property type="project" value="TreeGrafter"/>
</dbReference>
<dbReference type="Proteomes" id="UP000515344">
    <property type="component" value="Chromosome"/>
</dbReference>
<dbReference type="EMBL" id="CP060007">
    <property type="protein sequence ID" value="QNA45689.1"/>
    <property type="molecule type" value="Genomic_DNA"/>
</dbReference>
<evidence type="ECO:0000256" key="2">
    <source>
        <dbReference type="ARBA" id="ARBA00022679"/>
    </source>
</evidence>
<dbReference type="PANTHER" id="PTHR10196">
    <property type="entry name" value="SUGAR KINASE"/>
    <property type="match status" value="1"/>
</dbReference>
<evidence type="ECO:0000259" key="9">
    <source>
        <dbReference type="Pfam" id="PF00370"/>
    </source>
</evidence>
<keyword evidence="12" id="KW-1185">Reference proteome</keyword>
<dbReference type="AlphaFoldDB" id="A0A7G5XJN6"/>
<dbReference type="SUPFAM" id="SSF53067">
    <property type="entry name" value="Actin-like ATPase domain"/>
    <property type="match status" value="2"/>
</dbReference>
<evidence type="ECO:0000256" key="3">
    <source>
        <dbReference type="ARBA" id="ARBA00022741"/>
    </source>
</evidence>
<evidence type="ECO:0000256" key="1">
    <source>
        <dbReference type="ARBA" id="ARBA00009156"/>
    </source>
</evidence>
<comment type="similarity">
    <text evidence="1 8">Belongs to the FGGY kinase family.</text>
</comment>
<accession>A0A7G5XJN6</accession>
<keyword evidence="6" id="KW-0067">ATP-binding</keyword>
<dbReference type="InterPro" id="IPR018484">
    <property type="entry name" value="FGGY_N"/>
</dbReference>
<dbReference type="InterPro" id="IPR018485">
    <property type="entry name" value="FGGY_C"/>
</dbReference>
<gene>
    <name evidence="11" type="primary">glpK</name>
    <name evidence="11" type="ORF">H4075_05670</name>
</gene>